<keyword evidence="1" id="KW-0732">Signal</keyword>
<dbReference type="RefSeq" id="WP_357404228.1">
    <property type="nucleotide sequence ID" value="NZ_JBEYCD010000005.1"/>
</dbReference>
<feature type="chain" id="PRO_5046441733" evidence="1">
    <location>
        <begin position="32"/>
        <end position="108"/>
    </location>
</feature>
<comment type="caution">
    <text evidence="2">The sequence shown here is derived from an EMBL/GenBank/DDBJ whole genome shotgun (WGS) entry which is preliminary data.</text>
</comment>
<evidence type="ECO:0000313" key="3">
    <source>
        <dbReference type="Proteomes" id="UP001611415"/>
    </source>
</evidence>
<protein>
    <submittedName>
        <fullName evidence="2">Uncharacterized protein</fullName>
    </submittedName>
</protein>
<accession>A0ABW7X1N0</accession>
<evidence type="ECO:0000256" key="1">
    <source>
        <dbReference type="SAM" id="SignalP"/>
    </source>
</evidence>
<dbReference type="EMBL" id="JBIRYO010000009">
    <property type="protein sequence ID" value="MFI2475026.1"/>
    <property type="molecule type" value="Genomic_DNA"/>
</dbReference>
<gene>
    <name evidence="2" type="ORF">ACH49W_16745</name>
</gene>
<proteinExistence type="predicted"/>
<name>A0ABW7X1N0_9NOCA</name>
<sequence length="108" mass="10907">MTKLAQRRITFLAGAVIAAVLPVAGAGYAFAADPATDAYLQAAKEACESAGFQLNTNVAAAGFRSATAPCVDSRTLAVVQVPVANGTACSILDGIVTREGTAFDGVCR</sequence>
<dbReference type="Proteomes" id="UP001611415">
    <property type="component" value="Unassembled WGS sequence"/>
</dbReference>
<keyword evidence="3" id="KW-1185">Reference proteome</keyword>
<organism evidence="2 3">
    <name type="scientific">Nocardia xishanensis</name>
    <dbReference type="NCBI Taxonomy" id="238964"/>
    <lineage>
        <taxon>Bacteria</taxon>
        <taxon>Bacillati</taxon>
        <taxon>Actinomycetota</taxon>
        <taxon>Actinomycetes</taxon>
        <taxon>Mycobacteriales</taxon>
        <taxon>Nocardiaceae</taxon>
        <taxon>Nocardia</taxon>
    </lineage>
</organism>
<reference evidence="2 3" key="1">
    <citation type="submission" date="2024-10" db="EMBL/GenBank/DDBJ databases">
        <title>The Natural Products Discovery Center: Release of the First 8490 Sequenced Strains for Exploring Actinobacteria Biosynthetic Diversity.</title>
        <authorList>
            <person name="Kalkreuter E."/>
            <person name="Kautsar S.A."/>
            <person name="Yang D."/>
            <person name="Bader C.D."/>
            <person name="Teijaro C.N."/>
            <person name="Fluegel L."/>
            <person name="Davis C.M."/>
            <person name="Simpson J.R."/>
            <person name="Lauterbach L."/>
            <person name="Steele A.D."/>
            <person name="Gui C."/>
            <person name="Meng S."/>
            <person name="Li G."/>
            <person name="Viehrig K."/>
            <person name="Ye F."/>
            <person name="Su P."/>
            <person name="Kiefer A.F."/>
            <person name="Nichols A."/>
            <person name="Cepeda A.J."/>
            <person name="Yan W."/>
            <person name="Fan B."/>
            <person name="Jiang Y."/>
            <person name="Adhikari A."/>
            <person name="Zheng C.-J."/>
            <person name="Schuster L."/>
            <person name="Cowan T.M."/>
            <person name="Smanski M.J."/>
            <person name="Chevrette M.G."/>
            <person name="De Carvalho L.P.S."/>
            <person name="Shen B."/>
        </authorList>
    </citation>
    <scope>NUCLEOTIDE SEQUENCE [LARGE SCALE GENOMIC DNA]</scope>
    <source>
        <strain evidence="2 3">NPDC019275</strain>
    </source>
</reference>
<feature type="signal peptide" evidence="1">
    <location>
        <begin position="1"/>
        <end position="31"/>
    </location>
</feature>
<evidence type="ECO:0000313" key="2">
    <source>
        <dbReference type="EMBL" id="MFI2475026.1"/>
    </source>
</evidence>